<dbReference type="AlphaFoldDB" id="A0A8H4WST0"/>
<reference evidence="6" key="1">
    <citation type="journal article" date="2020" name="BMC Genomics">
        <title>Correction to: Identification and distribution of gene clusters required for synthesis of sphingolipid metabolism inhibitors in diverse species of the filamentous fungus Fusarium.</title>
        <authorList>
            <person name="Kim H.S."/>
            <person name="Lohmar J.M."/>
            <person name="Busman M."/>
            <person name="Brown D.W."/>
            <person name="Naumann T.A."/>
            <person name="Divon H.H."/>
            <person name="Lysoe E."/>
            <person name="Uhlig S."/>
            <person name="Proctor R.H."/>
        </authorList>
    </citation>
    <scope>NUCLEOTIDE SEQUENCE</scope>
    <source>
        <strain evidence="6">NRRL 20472</strain>
    </source>
</reference>
<keyword evidence="2" id="KW-0472">Membrane</keyword>
<feature type="transmembrane region" description="Helical" evidence="2">
    <location>
        <begin position="205"/>
        <end position="227"/>
    </location>
</feature>
<gene>
    <name evidence="6" type="ORF">FSARC_13457</name>
</gene>
<keyword evidence="7" id="KW-1185">Reference proteome</keyword>
<dbReference type="Proteomes" id="UP000622797">
    <property type="component" value="Unassembled WGS sequence"/>
</dbReference>
<feature type="domain" description="Rhodopsin" evidence="5">
    <location>
        <begin position="70"/>
        <end position="259"/>
    </location>
</feature>
<feature type="transmembrane region" description="Helical" evidence="2">
    <location>
        <begin position="163"/>
        <end position="185"/>
    </location>
</feature>
<dbReference type="PANTHER" id="PTHR42354">
    <property type="entry name" value="C2H2-TYPE DOMAIN-CONTAINING PROTEIN"/>
    <property type="match status" value="1"/>
</dbReference>
<evidence type="ECO:0000259" key="3">
    <source>
        <dbReference type="Pfam" id="PF03171"/>
    </source>
</evidence>
<reference evidence="6" key="2">
    <citation type="submission" date="2020-05" db="EMBL/GenBank/DDBJ databases">
        <authorList>
            <person name="Kim H.-S."/>
            <person name="Proctor R.H."/>
            <person name="Brown D.W."/>
        </authorList>
    </citation>
    <scope>NUCLEOTIDE SEQUENCE</scope>
    <source>
        <strain evidence="6">NRRL 20472</strain>
    </source>
</reference>
<evidence type="ECO:0000259" key="5">
    <source>
        <dbReference type="Pfam" id="PF20684"/>
    </source>
</evidence>
<feature type="transmembrane region" description="Helical" evidence="2">
    <location>
        <begin position="53"/>
        <end position="74"/>
    </location>
</feature>
<dbReference type="Gene3D" id="2.60.120.330">
    <property type="entry name" value="B-lactam Antibiotic, Isopenicillin N Synthase, Chain"/>
    <property type="match status" value="1"/>
</dbReference>
<feature type="compositionally biased region" description="Basic and acidic residues" evidence="1">
    <location>
        <begin position="374"/>
        <end position="390"/>
    </location>
</feature>
<sequence length="1039" mass="118723">MRHRLRTAGAEPYRRLTQEQCASGACSLKDSLKFMHLYKTICEVRETDDRQEFQIILLVFALLAMIFAVMRLISKWFVKTSWGTDDSLLVICFVILIPFTVITQLMIGQGIGLAAASLSDHQITRLLKYTFIWQAIYIGDLAVAKASILFFFLRIFPDNKFRIVIWITVAFNVITAAVLFILNFMQGHPLSLVWTGWRDMEANGLLFVNLIKFGFAHSILNCVLDIWMLILPMTQLVKIGLRLRKKIGVMAMFGLGLLETSFVADHSSVREICGMTAPPLFSDDLQPLPGPLGIKHALSFNTKQQPPTMNYANMIEEKNLKKTFIIATLCSTIAGTFSSSIGLWDRVKEKRKQAKRDTTQDEEIKKLRAQVEQSSKDKDKDRALERSRTRDEVEASFERSGALINREFEDGYQRFGRRFAIGDVVTENKLQAQVIAMQQTVINVLQDALYSGRQLDRIDMAKLVAASDAAREGSLGALRQQQQRLLMTGEEPQPPPQLALPPPKRASTIVQADPLYCRYGLDLQYVPERPLASSFAPGGDRLCPACDVFLDVEADDGWAIGKTASRWITEQGYRREIDEELEFHVDPRFVVKCHTPDGEFACVLCSRFRDEDVVCPTADTLINHIGREHTVAEMEREVDFKKKSTREIRRHEQKDYASSTKVHRFGQKEPEQTTQDLPWANIQVLDMSKYDLPNGKHELAEELRDAVRNTGFFSLINTGFSPEEVQRQYDIGQEYFSLRPEIKGDPSYRCDFTKGNYFGYKAVRNSLSIQCHDLAIDICEQPHEQKVMGTDVRNNVELINIPKFIPENSNEPFHPSLHPFKEDIEKFSRKSSDLASKVFTLFAIILELPEDYFSSRHRYESGSEDHLRYMLYHPRPLEDDRRVQNTWSRAHTDFGSLTLLWSQDIAGLQIKTSAGEWKYVPPVANGIVCNVGDTLDFWSAGYLKSTHRVQRPPEDQAHQFRQGLFYFVRPSNDADITPAPSPVLKRLGLVKDREPDAQPVTGLQYVRERVKDYHNHNDYEDRKGKTFKVGNLEIEDEAT</sequence>
<evidence type="ECO:0000259" key="4">
    <source>
        <dbReference type="Pfam" id="PF14226"/>
    </source>
</evidence>
<evidence type="ECO:0000313" key="6">
    <source>
        <dbReference type="EMBL" id="KAF4949473.1"/>
    </source>
</evidence>
<feature type="region of interest" description="Disordered" evidence="1">
    <location>
        <begin position="369"/>
        <end position="390"/>
    </location>
</feature>
<name>A0A8H4WST0_9HYPO</name>
<organism evidence="6 7">
    <name type="scientific">Fusarium sarcochroum</name>
    <dbReference type="NCBI Taxonomy" id="1208366"/>
    <lineage>
        <taxon>Eukaryota</taxon>
        <taxon>Fungi</taxon>
        <taxon>Dikarya</taxon>
        <taxon>Ascomycota</taxon>
        <taxon>Pezizomycotina</taxon>
        <taxon>Sordariomycetes</taxon>
        <taxon>Hypocreomycetidae</taxon>
        <taxon>Hypocreales</taxon>
        <taxon>Nectriaceae</taxon>
        <taxon>Fusarium</taxon>
        <taxon>Fusarium lateritium species complex</taxon>
    </lineage>
</organism>
<feature type="transmembrane region" description="Helical" evidence="2">
    <location>
        <begin position="86"/>
        <end position="111"/>
    </location>
</feature>
<feature type="domain" description="Non-haem dioxygenase N-terminal" evidence="4">
    <location>
        <begin position="682"/>
        <end position="766"/>
    </location>
</feature>
<evidence type="ECO:0000256" key="2">
    <source>
        <dbReference type="SAM" id="Phobius"/>
    </source>
</evidence>
<dbReference type="Pfam" id="PF20684">
    <property type="entry name" value="Fung_rhodopsin"/>
    <property type="match status" value="1"/>
</dbReference>
<feature type="domain" description="Isopenicillin N synthase-like Fe(2+) 2OG dioxygenase" evidence="3">
    <location>
        <begin position="868"/>
        <end position="969"/>
    </location>
</feature>
<keyword evidence="2" id="KW-1133">Transmembrane helix</keyword>
<dbReference type="SUPFAM" id="SSF51197">
    <property type="entry name" value="Clavaminate synthase-like"/>
    <property type="match status" value="1"/>
</dbReference>
<keyword evidence="2" id="KW-0812">Transmembrane</keyword>
<comment type="caution">
    <text evidence="6">The sequence shown here is derived from an EMBL/GenBank/DDBJ whole genome shotgun (WGS) entry which is preliminary data.</text>
</comment>
<dbReference type="OrthoDB" id="406156at2759"/>
<dbReference type="InterPro" id="IPR044861">
    <property type="entry name" value="IPNS-like_FE2OG_OXY"/>
</dbReference>
<feature type="transmembrane region" description="Helical" evidence="2">
    <location>
        <begin position="131"/>
        <end position="156"/>
    </location>
</feature>
<dbReference type="EMBL" id="JABEXW010001007">
    <property type="protein sequence ID" value="KAF4949473.1"/>
    <property type="molecule type" value="Genomic_DNA"/>
</dbReference>
<dbReference type="Pfam" id="PF14226">
    <property type="entry name" value="DIOX_N"/>
    <property type="match status" value="1"/>
</dbReference>
<protein>
    <recommendedName>
        <fullName evidence="8">Fe2OG dioxygenase domain-containing protein</fullName>
    </recommendedName>
</protein>
<dbReference type="PRINTS" id="PR00682">
    <property type="entry name" value="IPNSYNTHASE"/>
</dbReference>
<evidence type="ECO:0000313" key="7">
    <source>
        <dbReference type="Proteomes" id="UP000622797"/>
    </source>
</evidence>
<dbReference type="InterPro" id="IPR027443">
    <property type="entry name" value="IPNS-like_sf"/>
</dbReference>
<evidence type="ECO:0000256" key="1">
    <source>
        <dbReference type="SAM" id="MobiDB-lite"/>
    </source>
</evidence>
<evidence type="ECO:0008006" key="8">
    <source>
        <dbReference type="Google" id="ProtNLM"/>
    </source>
</evidence>
<accession>A0A8H4WST0</accession>
<dbReference type="PANTHER" id="PTHR42354:SF1">
    <property type="entry name" value="C2H2-TYPE DOMAIN-CONTAINING PROTEIN"/>
    <property type="match status" value="1"/>
</dbReference>
<dbReference type="InterPro" id="IPR026992">
    <property type="entry name" value="DIOX_N"/>
</dbReference>
<dbReference type="Pfam" id="PF03171">
    <property type="entry name" value="2OG-FeII_Oxy"/>
    <property type="match status" value="1"/>
</dbReference>
<dbReference type="InterPro" id="IPR049326">
    <property type="entry name" value="Rhodopsin_dom_fungi"/>
</dbReference>
<proteinExistence type="predicted"/>